<dbReference type="Pfam" id="PF08516">
    <property type="entry name" value="ADAM_CR"/>
    <property type="match status" value="1"/>
</dbReference>
<protein>
    <recommendedName>
        <fullName evidence="17">Disintegrin and metalloproteinase domain-containing protein 20-like</fullName>
    </recommendedName>
</protein>
<dbReference type="Pfam" id="PF01421">
    <property type="entry name" value="Reprolysin"/>
    <property type="match status" value="1"/>
</dbReference>
<dbReference type="InterPro" id="IPR036436">
    <property type="entry name" value="Disintegrin_dom_sf"/>
</dbReference>
<feature type="binding site" evidence="8">
    <location>
        <position position="351"/>
    </location>
    <ligand>
        <name>Zn(2+)</name>
        <dbReference type="ChEBI" id="CHEBI:29105"/>
        <note>catalytic</note>
    </ligand>
</feature>
<evidence type="ECO:0000259" key="12">
    <source>
        <dbReference type="PROSITE" id="PS50214"/>
    </source>
</evidence>
<evidence type="ECO:0000256" key="9">
    <source>
        <dbReference type="SAM" id="Phobius"/>
    </source>
</evidence>
<dbReference type="InterPro" id="IPR001590">
    <property type="entry name" value="Peptidase_M12B"/>
</dbReference>
<dbReference type="Pfam" id="PF01562">
    <property type="entry name" value="Pep_M12B_propep"/>
    <property type="match status" value="1"/>
</dbReference>
<feature type="binding site" evidence="8">
    <location>
        <position position="341"/>
    </location>
    <ligand>
        <name>Zn(2+)</name>
        <dbReference type="ChEBI" id="CHEBI:29105"/>
        <note>catalytic</note>
    </ligand>
</feature>
<comment type="subcellular location">
    <subcellularLocation>
        <location evidence="1">Membrane</location>
        <topology evidence="1">Single-pass membrane protein</topology>
    </subcellularLocation>
</comment>
<feature type="transmembrane region" description="Helical" evidence="9">
    <location>
        <begin position="703"/>
        <end position="724"/>
    </location>
</feature>
<feature type="signal peptide" evidence="10">
    <location>
        <begin position="1"/>
        <end position="31"/>
    </location>
</feature>
<accession>A0ABN9Z160</accession>
<dbReference type="InterPro" id="IPR034027">
    <property type="entry name" value="Reprolysin_adamalysin"/>
</dbReference>
<keyword evidence="8" id="KW-0479">Metal-binding</keyword>
<keyword evidence="2 9" id="KW-0812">Transmembrane</keyword>
<dbReference type="PROSITE" id="PS50214">
    <property type="entry name" value="DISINTEGRIN_2"/>
    <property type="match status" value="1"/>
</dbReference>
<keyword evidence="3 9" id="KW-1133">Transmembrane helix</keyword>
<evidence type="ECO:0000256" key="4">
    <source>
        <dbReference type="ARBA" id="ARBA00023136"/>
    </source>
</evidence>
<keyword evidence="5 7" id="KW-1015">Disulfide bond</keyword>
<dbReference type="SMART" id="SM00050">
    <property type="entry name" value="DISIN"/>
    <property type="match status" value="1"/>
</dbReference>
<dbReference type="InterPro" id="IPR024079">
    <property type="entry name" value="MetalloPept_cat_dom_sf"/>
</dbReference>
<comment type="caution">
    <text evidence="7">Lacks conserved residue(s) required for the propagation of feature annotation.</text>
</comment>
<keyword evidence="7" id="KW-0245">EGF-like domain</keyword>
<keyword evidence="4 9" id="KW-0472">Membrane</keyword>
<evidence type="ECO:0000256" key="6">
    <source>
        <dbReference type="PROSITE-ProRule" id="PRU00068"/>
    </source>
</evidence>
<dbReference type="EMBL" id="OY882858">
    <property type="protein sequence ID" value="CAK6431956.1"/>
    <property type="molecule type" value="Genomic_DNA"/>
</dbReference>
<evidence type="ECO:0000256" key="10">
    <source>
        <dbReference type="SAM" id="SignalP"/>
    </source>
</evidence>
<feature type="domain" description="EGF-like" evidence="11">
    <location>
        <begin position="637"/>
        <end position="670"/>
    </location>
</feature>
<dbReference type="Gene3D" id="4.10.70.10">
    <property type="entry name" value="Disintegrin domain"/>
    <property type="match status" value="1"/>
</dbReference>
<proteinExistence type="predicted"/>
<organism evidence="15">
    <name type="scientific">Pipistrellus nathusii</name>
    <name type="common">Nathusius' pipistrelle</name>
    <dbReference type="NCBI Taxonomy" id="59473"/>
    <lineage>
        <taxon>Eukaryota</taxon>
        <taxon>Metazoa</taxon>
        <taxon>Chordata</taxon>
        <taxon>Craniata</taxon>
        <taxon>Vertebrata</taxon>
        <taxon>Euteleostomi</taxon>
        <taxon>Mammalia</taxon>
        <taxon>Eutheria</taxon>
        <taxon>Laurasiatheria</taxon>
        <taxon>Chiroptera</taxon>
        <taxon>Yangochiroptera</taxon>
        <taxon>Vespertilionidae</taxon>
        <taxon>Pipistrellus</taxon>
    </lineage>
</organism>
<dbReference type="PROSITE" id="PS50215">
    <property type="entry name" value="ADAM_MEPRO"/>
    <property type="match status" value="1"/>
</dbReference>
<dbReference type="SMART" id="SM00608">
    <property type="entry name" value="ACR"/>
    <property type="match status" value="1"/>
</dbReference>
<evidence type="ECO:0000313" key="15">
    <source>
        <dbReference type="EMBL" id="CAK6431956.1"/>
    </source>
</evidence>
<name>A0ABN9Z160_PIPNA</name>
<dbReference type="PANTHER" id="PTHR11905:SF167">
    <property type="entry name" value="A DISINTEGRIN AND METALLOPEPTIDASE DOMAIN 4-RELATED"/>
    <property type="match status" value="1"/>
</dbReference>
<feature type="chain" id="PRO_5045029030" description="Disintegrin and metalloproteinase domain-containing protein 20-like" evidence="10">
    <location>
        <begin position="32"/>
        <end position="734"/>
    </location>
</feature>
<dbReference type="PROSITE" id="PS01186">
    <property type="entry name" value="EGF_2"/>
    <property type="match status" value="1"/>
</dbReference>
<evidence type="ECO:0000259" key="13">
    <source>
        <dbReference type="PROSITE" id="PS50215"/>
    </source>
</evidence>
<feature type="disulfide bond" evidence="7">
    <location>
        <begin position="660"/>
        <end position="669"/>
    </location>
</feature>
<dbReference type="EMBL" id="OY882858">
    <property type="protein sequence ID" value="CAK6431954.1"/>
    <property type="molecule type" value="Genomic_DNA"/>
</dbReference>
<sequence length="734" mass="83179">MAPAWAKAHLTGPPWLPLLWLLLSQVSCSHALPRWRFTSSEIVIPRKLSHRLGGAGVRDQLSYRIHFNGRRHVVHMKVKKDFLPRHFPVITDNDQGAVQEDYPFIPRDCYYFCYLEEVPGSMGTLDTCYGGLRGMLQVDDSTYEIKPMEASTKFEHVISLLVKEPSTEDERCTIQKENADLAFEEVKFAETPRAAPVYLWWPHRRDLKLHYTVSNSLFRIRPNTTEIIERVVMMNSILHSIYYHHRLVVHIIALMIWEHKDLHDLSHYERADKANEGFGLYKYDNFYKIFSHDTSILLTGHKIGGSTYFAFLGGMCNPNWGTMYVYVGYFHLFFGASVAAHALGHMFNMRHDVAGCKCFRRTFCVMAPYVGLNDMFSNCSYTPIHYRMQVYDECLSYTKAPYNNFPYVAPRCGNKIIDGSEECDCGSLKDCVENKCCETNCALSLGSQCSTGECCVNCKHAHPGWICREKSGICDLLEYCDGKKATCPDDYYIQDGTPCSPLSVCVRGNCSDRDLQCQALFGYQVRDAPQVCYDILNVRGDRFGNCGQYFYKGGERHKPCEPVDVLCGILHCRDVKEVPGGGEHTTFHQLLAKREKCFGFDYHFGIDLPALGYVIDGATCGPGRYCFNKNCTFHNDMGFDCDVKKCNFRGVCNNRKNCHCQHGWNPPLCDIRGPGGSIDSGPPPDREPSIRGKIGVNVNIARVLLMIRAAFLMCAFIIGCISYLGSGKNEDRVS</sequence>
<feature type="binding site" evidence="8">
    <location>
        <position position="345"/>
    </location>
    <ligand>
        <name>Zn(2+)</name>
        <dbReference type="ChEBI" id="CHEBI:29105"/>
        <note>catalytic</note>
    </ligand>
</feature>
<evidence type="ECO:0000256" key="3">
    <source>
        <dbReference type="ARBA" id="ARBA00022989"/>
    </source>
</evidence>
<keyword evidence="16" id="KW-1185">Reference proteome</keyword>
<dbReference type="InterPro" id="IPR000742">
    <property type="entry name" value="EGF"/>
</dbReference>
<gene>
    <name evidence="14" type="ORF">MPIPNATIZW_LOCUS260</name>
    <name evidence="15" type="ORF">MPIPNATIZW_LOCUS262</name>
</gene>
<evidence type="ECO:0008006" key="17">
    <source>
        <dbReference type="Google" id="ProtNLM"/>
    </source>
</evidence>
<evidence type="ECO:0000259" key="11">
    <source>
        <dbReference type="PROSITE" id="PS50026"/>
    </source>
</evidence>
<dbReference type="PANTHER" id="PTHR11905">
    <property type="entry name" value="ADAM A DISINTEGRIN AND METALLOPROTEASE DOMAIN"/>
    <property type="match status" value="1"/>
</dbReference>
<keyword evidence="8" id="KW-0862">Zinc</keyword>
<dbReference type="InterPro" id="IPR001762">
    <property type="entry name" value="Disintegrin_dom"/>
</dbReference>
<dbReference type="Proteomes" id="UP001314169">
    <property type="component" value="Chromosome 1"/>
</dbReference>
<dbReference type="InterPro" id="IPR002870">
    <property type="entry name" value="Peptidase_M12B_N"/>
</dbReference>
<evidence type="ECO:0000256" key="1">
    <source>
        <dbReference type="ARBA" id="ARBA00004167"/>
    </source>
</evidence>
<dbReference type="SUPFAM" id="SSF57552">
    <property type="entry name" value="Blood coagulation inhibitor (disintegrin)"/>
    <property type="match status" value="1"/>
</dbReference>
<evidence type="ECO:0000313" key="14">
    <source>
        <dbReference type="EMBL" id="CAK6431954.1"/>
    </source>
</evidence>
<dbReference type="Gene3D" id="3.40.390.10">
    <property type="entry name" value="Collagenase (Catalytic Domain)"/>
    <property type="match status" value="1"/>
</dbReference>
<evidence type="ECO:0000256" key="5">
    <source>
        <dbReference type="ARBA" id="ARBA00023157"/>
    </source>
</evidence>
<evidence type="ECO:0000256" key="2">
    <source>
        <dbReference type="ARBA" id="ARBA00022692"/>
    </source>
</evidence>
<feature type="domain" description="Peptidase M12B" evidence="13">
    <location>
        <begin position="205"/>
        <end position="400"/>
    </location>
</feature>
<dbReference type="Pfam" id="PF00200">
    <property type="entry name" value="Disintegrin"/>
    <property type="match status" value="1"/>
</dbReference>
<reference evidence="15" key="1">
    <citation type="submission" date="2023-12" db="EMBL/GenBank/DDBJ databases">
        <authorList>
            <person name="Brown T."/>
        </authorList>
    </citation>
    <scope>NUCLEOTIDE SEQUENCE</scope>
</reference>
<evidence type="ECO:0000256" key="8">
    <source>
        <dbReference type="PROSITE-ProRule" id="PRU00276"/>
    </source>
</evidence>
<evidence type="ECO:0000256" key="7">
    <source>
        <dbReference type="PROSITE-ProRule" id="PRU00076"/>
    </source>
</evidence>
<dbReference type="CDD" id="cd04269">
    <property type="entry name" value="ZnMc_adamalysin_II_like"/>
    <property type="match status" value="1"/>
</dbReference>
<feature type="domain" description="Disintegrin" evidence="12">
    <location>
        <begin position="409"/>
        <end position="495"/>
    </location>
</feature>
<dbReference type="PROSITE" id="PS50026">
    <property type="entry name" value="EGF_3"/>
    <property type="match status" value="1"/>
</dbReference>
<feature type="disulfide bond" evidence="6">
    <location>
        <begin position="467"/>
        <end position="487"/>
    </location>
</feature>
<evidence type="ECO:0000313" key="16">
    <source>
        <dbReference type="Proteomes" id="UP001314169"/>
    </source>
</evidence>
<dbReference type="InterPro" id="IPR006586">
    <property type="entry name" value="ADAM_Cys-rich"/>
</dbReference>
<keyword evidence="10" id="KW-0732">Signal</keyword>
<dbReference type="SUPFAM" id="SSF55486">
    <property type="entry name" value="Metalloproteases ('zincins'), catalytic domain"/>
    <property type="match status" value="1"/>
</dbReference>